<dbReference type="HOGENOM" id="CLU_3355188_0_0_7"/>
<organism evidence="1 2">
    <name type="scientific">Candidatus Entotheonella gemina</name>
    <dbReference type="NCBI Taxonomy" id="1429439"/>
    <lineage>
        <taxon>Bacteria</taxon>
        <taxon>Pseudomonadati</taxon>
        <taxon>Nitrospinota/Tectimicrobiota group</taxon>
        <taxon>Candidatus Tectimicrobiota</taxon>
        <taxon>Candidatus Entotheonellia</taxon>
        <taxon>Candidatus Entotheonellales</taxon>
        <taxon>Candidatus Entotheonellaceae</taxon>
        <taxon>Candidatus Entotheonella</taxon>
    </lineage>
</organism>
<accession>W4LTA1</accession>
<evidence type="ECO:0000313" key="1">
    <source>
        <dbReference type="EMBL" id="ETX01269.1"/>
    </source>
</evidence>
<keyword evidence="2" id="KW-1185">Reference proteome</keyword>
<sequence length="36" mass="4397">MLAQLNYLDNGIVWRTTNQHEVIQRGIDRIYRQPQR</sequence>
<proteinExistence type="predicted"/>
<name>W4LTA1_9BACT</name>
<dbReference type="EMBL" id="AZHX01001639">
    <property type="protein sequence ID" value="ETX01269.1"/>
    <property type="molecule type" value="Genomic_DNA"/>
</dbReference>
<dbReference type="Proteomes" id="UP000019140">
    <property type="component" value="Unassembled WGS sequence"/>
</dbReference>
<comment type="caution">
    <text evidence="1">The sequence shown here is derived from an EMBL/GenBank/DDBJ whole genome shotgun (WGS) entry which is preliminary data.</text>
</comment>
<evidence type="ECO:0000313" key="2">
    <source>
        <dbReference type="Proteomes" id="UP000019140"/>
    </source>
</evidence>
<protein>
    <submittedName>
        <fullName evidence="1">Uncharacterized protein</fullName>
    </submittedName>
</protein>
<dbReference type="AlphaFoldDB" id="W4LTA1"/>
<gene>
    <name evidence="1" type="ORF">ETSY2_37540</name>
</gene>
<reference evidence="1 2" key="1">
    <citation type="journal article" date="2014" name="Nature">
        <title>An environmental bacterial taxon with a large and distinct metabolic repertoire.</title>
        <authorList>
            <person name="Wilson M.C."/>
            <person name="Mori T."/>
            <person name="Ruckert C."/>
            <person name="Uria A.R."/>
            <person name="Helf M.J."/>
            <person name="Takada K."/>
            <person name="Gernert C."/>
            <person name="Steffens U.A."/>
            <person name="Heycke N."/>
            <person name="Schmitt S."/>
            <person name="Rinke C."/>
            <person name="Helfrich E.J."/>
            <person name="Brachmann A.O."/>
            <person name="Gurgui C."/>
            <person name="Wakimoto T."/>
            <person name="Kracht M."/>
            <person name="Crusemann M."/>
            <person name="Hentschel U."/>
            <person name="Abe I."/>
            <person name="Matsunaga S."/>
            <person name="Kalinowski J."/>
            <person name="Takeyama H."/>
            <person name="Piel J."/>
        </authorList>
    </citation>
    <scope>NUCLEOTIDE SEQUENCE [LARGE SCALE GENOMIC DNA]</scope>
    <source>
        <strain evidence="2">TSY2</strain>
    </source>
</reference>